<protein>
    <recommendedName>
        <fullName evidence="3">PD-(D/E)XK motif protein</fullName>
    </recommendedName>
</protein>
<organism evidence="1 2">
    <name type="scientific">Siminovitchia terrae</name>
    <name type="common">Bacillus terrae</name>
    <dbReference type="NCBI Taxonomy" id="1914933"/>
    <lineage>
        <taxon>Bacteria</taxon>
        <taxon>Bacillati</taxon>
        <taxon>Bacillota</taxon>
        <taxon>Bacilli</taxon>
        <taxon>Bacillales</taxon>
        <taxon>Bacillaceae</taxon>
        <taxon>Siminovitchia</taxon>
    </lineage>
</organism>
<keyword evidence="2" id="KW-1185">Reference proteome</keyword>
<dbReference type="InterPro" id="IPR025534">
    <property type="entry name" value="DUF4420"/>
</dbReference>
<sequence length="318" mass="36665">MISISTNPWEDIVPGSERLVNKQSRYELLWGVEKNGDYALYIPITNPRNLPKSNISIKHLEIRLYESSTPESYIWVIILKNKQHWNIFKKLCEDLCTVSEVAANEKSMISHLLLRLKNWQELLSRDIKDFSLSQQMGLYSELKVLKDIIAPRLGLSHAVSSWVGGEKDKQDFLLDNCAIEVKSYRTSKGEIVQISSKEQLYTEKNYLYLISCALTKSETGDTVSHLVSQIKEELKIDLDFNTIDLFENKLINYGYSSVLIKEEDLSGFILDRTYVYHVDDQFPKIISSQVPSEIISVKYELDLSSCKNFIVKQTHLLL</sequence>
<gene>
    <name evidence="1" type="ORF">J6TS1_39760</name>
</gene>
<dbReference type="Proteomes" id="UP000680670">
    <property type="component" value="Unassembled WGS sequence"/>
</dbReference>
<proteinExistence type="predicted"/>
<accession>A0ABQ4L1P9</accession>
<comment type="caution">
    <text evidence="1">The sequence shown here is derived from an EMBL/GenBank/DDBJ whole genome shotgun (WGS) entry which is preliminary data.</text>
</comment>
<evidence type="ECO:0000313" key="1">
    <source>
        <dbReference type="EMBL" id="GIN98106.1"/>
    </source>
</evidence>
<name>A0ABQ4L1P9_SIMTE</name>
<evidence type="ECO:0000313" key="2">
    <source>
        <dbReference type="Proteomes" id="UP000680670"/>
    </source>
</evidence>
<dbReference type="Pfam" id="PF14390">
    <property type="entry name" value="DUF4420"/>
    <property type="match status" value="1"/>
</dbReference>
<reference evidence="1 2" key="1">
    <citation type="submission" date="2021-03" db="EMBL/GenBank/DDBJ databases">
        <title>Antimicrobial resistance genes in bacteria isolated from Japanese honey, and their potential for conferring macrolide and lincosamide resistance in the American foulbrood pathogen Paenibacillus larvae.</title>
        <authorList>
            <person name="Okamoto M."/>
            <person name="Kumagai M."/>
            <person name="Kanamori H."/>
            <person name="Takamatsu D."/>
        </authorList>
    </citation>
    <scope>NUCLEOTIDE SEQUENCE [LARGE SCALE GENOMIC DNA]</scope>
    <source>
        <strain evidence="1 2">J6TS1</strain>
    </source>
</reference>
<evidence type="ECO:0008006" key="3">
    <source>
        <dbReference type="Google" id="ProtNLM"/>
    </source>
</evidence>
<dbReference type="EMBL" id="BORJ01000012">
    <property type="protein sequence ID" value="GIN98106.1"/>
    <property type="molecule type" value="Genomic_DNA"/>
</dbReference>